<evidence type="ECO:0000313" key="3">
    <source>
        <dbReference type="Proteomes" id="UP000475037"/>
    </source>
</evidence>
<feature type="region of interest" description="Disordered" evidence="1">
    <location>
        <begin position="82"/>
        <end position="129"/>
    </location>
</feature>
<protein>
    <submittedName>
        <fullName evidence="2">LORF2 protein</fullName>
    </submittedName>
</protein>
<comment type="caution">
    <text evidence="2">The sequence shown here is derived from an EMBL/GenBank/DDBJ whole genome shotgun (WGS) entry which is preliminary data.</text>
</comment>
<sequence>GQQARRVNLKQVTLEPGWGAVTLGCGDGFLDTASRSWSIIEVMDKLDCITTNNFCSEKDHVKKVRRQSWMRRKYWQKTHLTKNLKLNGRKTNNSTKKRAEDPNTHLTRADKQMASRHMKGHSTSSVLRE</sequence>
<dbReference type="Proteomes" id="UP000475037">
    <property type="component" value="Unassembled WGS sequence"/>
</dbReference>
<gene>
    <name evidence="2" type="primary">Pol_606</name>
    <name evidence="2" type="ORF">FOF47_R03795</name>
</gene>
<dbReference type="AlphaFoldDB" id="A0A6G1A6M6"/>
<reference evidence="2 3" key="1">
    <citation type="submission" date="2019-11" db="EMBL/GenBank/DDBJ databases">
        <authorList>
            <person name="Yang C."/>
            <person name="Li F."/>
        </authorList>
    </citation>
    <scope>NUCLEOTIDE SEQUENCE [LARGE SCALE GENOMIC DNA]</scope>
    <source>
        <strain evidence="2">KB4526</strain>
        <tissue evidence="2">Muscle</tissue>
    </source>
</reference>
<evidence type="ECO:0000256" key="1">
    <source>
        <dbReference type="SAM" id="MobiDB-lite"/>
    </source>
</evidence>
<feature type="compositionally biased region" description="Basic and acidic residues" evidence="1">
    <location>
        <begin position="97"/>
        <end position="113"/>
    </location>
</feature>
<feature type="non-terminal residue" evidence="2">
    <location>
        <position position="129"/>
    </location>
</feature>
<accession>A0A6G1A6M6</accession>
<organism evidence="2 3">
    <name type="scientific">Crocuta crocuta</name>
    <name type="common">Spotted hyena</name>
    <dbReference type="NCBI Taxonomy" id="9678"/>
    <lineage>
        <taxon>Eukaryota</taxon>
        <taxon>Metazoa</taxon>
        <taxon>Chordata</taxon>
        <taxon>Craniata</taxon>
        <taxon>Vertebrata</taxon>
        <taxon>Euteleostomi</taxon>
        <taxon>Mammalia</taxon>
        <taxon>Eutheria</taxon>
        <taxon>Laurasiatheria</taxon>
        <taxon>Carnivora</taxon>
        <taxon>Feliformia</taxon>
        <taxon>Hyaenidae</taxon>
        <taxon>Crocuta</taxon>
    </lineage>
</organism>
<proteinExistence type="predicted"/>
<evidence type="ECO:0000313" key="2">
    <source>
        <dbReference type="EMBL" id="KAF0871436.1"/>
    </source>
</evidence>
<feature type="non-terminal residue" evidence="2">
    <location>
        <position position="1"/>
    </location>
</feature>
<dbReference type="EMBL" id="VOAJ01024658">
    <property type="protein sequence ID" value="KAF0871436.1"/>
    <property type="molecule type" value="Genomic_DNA"/>
</dbReference>
<name>A0A6G1A6M6_CROCR</name>
<keyword evidence="3" id="KW-1185">Reference proteome</keyword>